<reference evidence="2 3" key="1">
    <citation type="journal article" date="2007" name="Nature">
        <title>Evolution of genes and genomes on the Drosophila phylogeny.</title>
        <authorList>
            <consortium name="Drosophila 12 Genomes Consortium"/>
            <person name="Clark A.G."/>
            <person name="Eisen M.B."/>
            <person name="Smith D.R."/>
            <person name="Bergman C.M."/>
            <person name="Oliver B."/>
            <person name="Markow T.A."/>
            <person name="Kaufman T.C."/>
            <person name="Kellis M."/>
            <person name="Gelbart W."/>
            <person name="Iyer V.N."/>
            <person name="Pollard D.A."/>
            <person name="Sackton T.B."/>
            <person name="Larracuente A.M."/>
            <person name="Singh N.D."/>
            <person name="Abad J.P."/>
            <person name="Abt D.N."/>
            <person name="Adryan B."/>
            <person name="Aguade M."/>
            <person name="Akashi H."/>
            <person name="Anderson W.W."/>
            <person name="Aquadro C.F."/>
            <person name="Ardell D.H."/>
            <person name="Arguello R."/>
            <person name="Artieri C.G."/>
            <person name="Barbash D.A."/>
            <person name="Barker D."/>
            <person name="Barsanti P."/>
            <person name="Batterham P."/>
            <person name="Batzoglou S."/>
            <person name="Begun D."/>
            <person name="Bhutkar A."/>
            <person name="Blanco E."/>
            <person name="Bosak S.A."/>
            <person name="Bradley R.K."/>
            <person name="Brand A.D."/>
            <person name="Brent M.R."/>
            <person name="Brooks A.N."/>
            <person name="Brown R.H."/>
            <person name="Butlin R.K."/>
            <person name="Caggese C."/>
            <person name="Calvi B.R."/>
            <person name="Bernardo de Carvalho A."/>
            <person name="Caspi A."/>
            <person name="Castrezana S."/>
            <person name="Celniker S.E."/>
            <person name="Chang J.L."/>
            <person name="Chapple C."/>
            <person name="Chatterji S."/>
            <person name="Chinwalla A."/>
            <person name="Civetta A."/>
            <person name="Clifton S.W."/>
            <person name="Comeron J.M."/>
            <person name="Costello J.C."/>
            <person name="Coyne J.A."/>
            <person name="Daub J."/>
            <person name="David R.G."/>
            <person name="Delcher A.L."/>
            <person name="Delehaunty K."/>
            <person name="Do C.B."/>
            <person name="Ebling H."/>
            <person name="Edwards K."/>
            <person name="Eickbush T."/>
            <person name="Evans J.D."/>
            <person name="Filipski A."/>
            <person name="Findeiss S."/>
            <person name="Freyhult E."/>
            <person name="Fulton L."/>
            <person name="Fulton R."/>
            <person name="Garcia A.C."/>
            <person name="Gardiner A."/>
            <person name="Garfield D.A."/>
            <person name="Garvin B.E."/>
            <person name="Gibson G."/>
            <person name="Gilbert D."/>
            <person name="Gnerre S."/>
            <person name="Godfrey J."/>
            <person name="Good R."/>
            <person name="Gotea V."/>
            <person name="Gravely B."/>
            <person name="Greenberg A.J."/>
            <person name="Griffiths-Jones S."/>
            <person name="Gross S."/>
            <person name="Guigo R."/>
            <person name="Gustafson E.A."/>
            <person name="Haerty W."/>
            <person name="Hahn M.W."/>
            <person name="Halligan D.L."/>
            <person name="Halpern A.L."/>
            <person name="Halter G.M."/>
            <person name="Han M.V."/>
            <person name="Heger A."/>
            <person name="Hillier L."/>
            <person name="Hinrichs A.S."/>
            <person name="Holmes I."/>
            <person name="Hoskins R.A."/>
            <person name="Hubisz M.J."/>
            <person name="Hultmark D."/>
            <person name="Huntley M.A."/>
            <person name="Jaffe D.B."/>
            <person name="Jagadeeshan S."/>
            <person name="Jeck W.R."/>
            <person name="Johnson J."/>
            <person name="Jones C.D."/>
            <person name="Jordan W.C."/>
            <person name="Karpen G.H."/>
            <person name="Kataoka E."/>
            <person name="Keightley P.D."/>
            <person name="Kheradpour P."/>
            <person name="Kirkness E.F."/>
            <person name="Koerich L.B."/>
            <person name="Kristiansen K."/>
            <person name="Kudrna D."/>
            <person name="Kulathinal R.J."/>
            <person name="Kumar S."/>
            <person name="Kwok R."/>
            <person name="Lander E."/>
            <person name="Langley C.H."/>
            <person name="Lapoint R."/>
            <person name="Lazzaro B.P."/>
            <person name="Lee S.J."/>
            <person name="Levesque L."/>
            <person name="Li R."/>
            <person name="Lin C.F."/>
            <person name="Lin M.F."/>
            <person name="Lindblad-Toh K."/>
            <person name="Llopart A."/>
            <person name="Long M."/>
            <person name="Low L."/>
            <person name="Lozovsky E."/>
            <person name="Lu J."/>
            <person name="Luo M."/>
            <person name="Machado C.A."/>
            <person name="Makalowski W."/>
            <person name="Marzo M."/>
            <person name="Matsuda M."/>
            <person name="Matzkin L."/>
            <person name="McAllister B."/>
            <person name="McBride C.S."/>
            <person name="McKernan B."/>
            <person name="McKernan K."/>
            <person name="Mendez-Lago M."/>
            <person name="Minx P."/>
            <person name="Mollenhauer M.U."/>
            <person name="Montooth K."/>
            <person name="Mount S.M."/>
            <person name="Mu X."/>
            <person name="Myers E."/>
            <person name="Negre B."/>
            <person name="Newfeld S."/>
            <person name="Nielsen R."/>
            <person name="Noor M.A."/>
            <person name="O'Grady P."/>
            <person name="Pachter L."/>
            <person name="Papaceit M."/>
            <person name="Parisi M.J."/>
            <person name="Parisi M."/>
            <person name="Parts L."/>
            <person name="Pedersen J.S."/>
            <person name="Pesole G."/>
            <person name="Phillippy A.M."/>
            <person name="Ponting C.P."/>
            <person name="Pop M."/>
            <person name="Porcelli D."/>
            <person name="Powell J.R."/>
            <person name="Prohaska S."/>
            <person name="Pruitt K."/>
            <person name="Puig M."/>
            <person name="Quesneville H."/>
            <person name="Ram K.R."/>
            <person name="Rand D."/>
            <person name="Rasmussen M.D."/>
            <person name="Reed L.K."/>
            <person name="Reenan R."/>
            <person name="Reily A."/>
            <person name="Remington K.A."/>
            <person name="Rieger T.T."/>
            <person name="Ritchie M.G."/>
            <person name="Robin C."/>
            <person name="Rogers Y.H."/>
            <person name="Rohde C."/>
            <person name="Rozas J."/>
            <person name="Rubenfield M.J."/>
            <person name="Ruiz A."/>
            <person name="Russo S."/>
            <person name="Salzberg S.L."/>
            <person name="Sanchez-Gracia A."/>
            <person name="Saranga D.J."/>
            <person name="Sato H."/>
            <person name="Schaeffer S.W."/>
            <person name="Schatz M.C."/>
            <person name="Schlenke T."/>
            <person name="Schwartz R."/>
            <person name="Segarra C."/>
            <person name="Singh R.S."/>
            <person name="Sirot L."/>
            <person name="Sirota M."/>
            <person name="Sisneros N.B."/>
            <person name="Smith C.D."/>
            <person name="Smith T.F."/>
            <person name="Spieth J."/>
            <person name="Stage D.E."/>
            <person name="Stark A."/>
            <person name="Stephan W."/>
            <person name="Strausberg R.L."/>
            <person name="Strempel S."/>
            <person name="Sturgill D."/>
            <person name="Sutton G."/>
            <person name="Sutton G.G."/>
            <person name="Tao W."/>
            <person name="Teichmann S."/>
            <person name="Tobari Y.N."/>
            <person name="Tomimura Y."/>
            <person name="Tsolas J.M."/>
            <person name="Valente V.L."/>
            <person name="Venter E."/>
            <person name="Venter J.C."/>
            <person name="Vicario S."/>
            <person name="Vieira F.G."/>
            <person name="Vilella A.J."/>
            <person name="Villasante A."/>
            <person name="Walenz B."/>
            <person name="Wang J."/>
            <person name="Wasserman M."/>
            <person name="Watts T."/>
            <person name="Wilson D."/>
            <person name="Wilson R.K."/>
            <person name="Wing R.A."/>
            <person name="Wolfner M.F."/>
            <person name="Wong A."/>
            <person name="Wong G.K."/>
            <person name="Wu C.I."/>
            <person name="Wu G."/>
            <person name="Yamamoto D."/>
            <person name="Yang H.P."/>
            <person name="Yang S.P."/>
            <person name="Yorke J.A."/>
            <person name="Yoshida K."/>
            <person name="Zdobnov E."/>
            <person name="Zhang P."/>
            <person name="Zhang Y."/>
            <person name="Zimin A.V."/>
            <person name="Baldwin J."/>
            <person name="Abdouelleil A."/>
            <person name="Abdulkadir J."/>
            <person name="Abebe A."/>
            <person name="Abera B."/>
            <person name="Abreu J."/>
            <person name="Acer S.C."/>
            <person name="Aftuck L."/>
            <person name="Alexander A."/>
            <person name="An P."/>
            <person name="Anderson E."/>
            <person name="Anderson S."/>
            <person name="Arachi H."/>
            <person name="Azer M."/>
            <person name="Bachantsang P."/>
            <person name="Barry A."/>
            <person name="Bayul T."/>
            <person name="Berlin A."/>
            <person name="Bessette D."/>
            <person name="Bloom T."/>
            <person name="Blye J."/>
            <person name="Boguslavskiy L."/>
            <person name="Bonnet C."/>
            <person name="Boukhgalter B."/>
            <person name="Bourzgui I."/>
            <person name="Brown A."/>
            <person name="Cahill P."/>
            <person name="Channer S."/>
            <person name="Cheshatsang Y."/>
            <person name="Chuda L."/>
            <person name="Citroen M."/>
            <person name="Collymore A."/>
            <person name="Cooke P."/>
            <person name="Costello M."/>
            <person name="D'Aco K."/>
            <person name="Daza R."/>
            <person name="De Haan G."/>
            <person name="DeGray S."/>
            <person name="DeMaso C."/>
            <person name="Dhargay N."/>
            <person name="Dooley K."/>
            <person name="Dooley E."/>
            <person name="Doricent M."/>
            <person name="Dorje P."/>
            <person name="Dorjee K."/>
            <person name="Dupes A."/>
            <person name="Elong R."/>
            <person name="Falk J."/>
            <person name="Farina A."/>
            <person name="Faro S."/>
            <person name="Ferguson D."/>
            <person name="Fisher S."/>
            <person name="Foley C.D."/>
            <person name="Franke A."/>
            <person name="Friedrich D."/>
            <person name="Gadbois L."/>
            <person name="Gearin G."/>
            <person name="Gearin C.R."/>
            <person name="Giannoukos G."/>
            <person name="Goode T."/>
            <person name="Graham J."/>
            <person name="Grandbois E."/>
            <person name="Grewal S."/>
            <person name="Gyaltsen K."/>
            <person name="Hafez N."/>
            <person name="Hagos B."/>
            <person name="Hall J."/>
            <person name="Henson C."/>
            <person name="Hollinger A."/>
            <person name="Honan T."/>
            <person name="Huard M.D."/>
            <person name="Hughes L."/>
            <person name="Hurhula B."/>
            <person name="Husby M.E."/>
            <person name="Kamat A."/>
            <person name="Kanga B."/>
            <person name="Kashin S."/>
            <person name="Khazanovich D."/>
            <person name="Kisner P."/>
            <person name="Lance K."/>
            <person name="Lara M."/>
            <person name="Lee W."/>
            <person name="Lennon N."/>
            <person name="Letendre F."/>
            <person name="LeVine R."/>
            <person name="Lipovsky A."/>
            <person name="Liu X."/>
            <person name="Liu J."/>
            <person name="Liu S."/>
            <person name="Lokyitsang T."/>
            <person name="Lokyitsang Y."/>
            <person name="Lubonja R."/>
            <person name="Lui A."/>
            <person name="MacDonald P."/>
            <person name="Magnisalis V."/>
            <person name="Maru K."/>
            <person name="Matthews C."/>
            <person name="McCusker W."/>
            <person name="McDonough S."/>
            <person name="Mehta T."/>
            <person name="Meldrim J."/>
            <person name="Meneus L."/>
            <person name="Mihai O."/>
            <person name="Mihalev A."/>
            <person name="Mihova T."/>
            <person name="Mittelman R."/>
            <person name="Mlenga V."/>
            <person name="Montmayeur A."/>
            <person name="Mulrain L."/>
            <person name="Navidi A."/>
            <person name="Naylor J."/>
            <person name="Negash T."/>
            <person name="Nguyen T."/>
            <person name="Nguyen N."/>
            <person name="Nicol R."/>
            <person name="Norbu C."/>
            <person name="Norbu N."/>
            <person name="Novod N."/>
            <person name="O'Neill B."/>
            <person name="Osman S."/>
            <person name="Markiewicz E."/>
            <person name="Oyono O.L."/>
            <person name="Patti C."/>
            <person name="Phunkhang P."/>
            <person name="Pierre F."/>
            <person name="Priest M."/>
            <person name="Raghuraman S."/>
            <person name="Rege F."/>
            <person name="Reyes R."/>
            <person name="Rise C."/>
            <person name="Rogov P."/>
            <person name="Ross K."/>
            <person name="Ryan E."/>
            <person name="Settipalli S."/>
            <person name="Shea T."/>
            <person name="Sherpa N."/>
            <person name="Shi L."/>
            <person name="Shih D."/>
            <person name="Sparrow T."/>
            <person name="Spaulding J."/>
            <person name="Stalker J."/>
            <person name="Stange-Thomann N."/>
            <person name="Stavropoulos S."/>
            <person name="Stone C."/>
            <person name="Strader C."/>
            <person name="Tesfaye S."/>
            <person name="Thomson T."/>
            <person name="Thoulutsang Y."/>
            <person name="Thoulutsang D."/>
            <person name="Topham K."/>
            <person name="Topping I."/>
            <person name="Tsamla T."/>
            <person name="Vassiliev H."/>
            <person name="Vo A."/>
            <person name="Wangchuk T."/>
            <person name="Wangdi T."/>
            <person name="Weiand M."/>
            <person name="Wilkinson J."/>
            <person name="Wilson A."/>
            <person name="Yadav S."/>
            <person name="Young G."/>
            <person name="Yu Q."/>
            <person name="Zembek L."/>
            <person name="Zhong D."/>
            <person name="Zimmer A."/>
            <person name="Zwirko Z."/>
            <person name="Jaffe D.B."/>
            <person name="Alvarez P."/>
            <person name="Brockman W."/>
            <person name="Butler J."/>
            <person name="Chin C."/>
            <person name="Gnerre S."/>
            <person name="Grabherr M."/>
            <person name="Kleber M."/>
            <person name="Mauceli E."/>
            <person name="MacCallum I."/>
        </authorList>
    </citation>
    <scope>NUCLEOTIDE SEQUENCE [LARGE SCALE GENOMIC DNA]</scope>
    <source>
        <strain evidence="2 3">TSC#14021-0224.01</strain>
    </source>
</reference>
<organism evidence="2 3">
    <name type="scientific">Drosophila erecta</name>
    <name type="common">Fruit fly</name>
    <dbReference type="NCBI Taxonomy" id="7220"/>
    <lineage>
        <taxon>Eukaryota</taxon>
        <taxon>Metazoa</taxon>
        <taxon>Ecdysozoa</taxon>
        <taxon>Arthropoda</taxon>
        <taxon>Hexapoda</taxon>
        <taxon>Insecta</taxon>
        <taxon>Pterygota</taxon>
        <taxon>Neoptera</taxon>
        <taxon>Endopterygota</taxon>
        <taxon>Diptera</taxon>
        <taxon>Brachycera</taxon>
        <taxon>Muscomorpha</taxon>
        <taxon>Ephydroidea</taxon>
        <taxon>Drosophilidae</taxon>
        <taxon>Drosophila</taxon>
        <taxon>Sophophora</taxon>
    </lineage>
</organism>
<dbReference type="HOGENOM" id="CLU_622985_0_0_1"/>
<evidence type="ECO:0000313" key="3">
    <source>
        <dbReference type="Proteomes" id="UP000008711"/>
    </source>
</evidence>
<dbReference type="OMA" id="YDNKCNA"/>
<dbReference type="AlphaFoldDB" id="B3P555"/>
<evidence type="ECO:0000313" key="2">
    <source>
        <dbReference type="EMBL" id="EDV53038.1"/>
    </source>
</evidence>
<feature type="compositionally biased region" description="Basic and acidic residues" evidence="1">
    <location>
        <begin position="162"/>
        <end position="180"/>
    </location>
</feature>
<dbReference type="EMBL" id="CH954182">
    <property type="protein sequence ID" value="EDV53038.1"/>
    <property type="molecule type" value="Genomic_DNA"/>
</dbReference>
<dbReference type="PhylomeDB" id="B3P555"/>
<dbReference type="Proteomes" id="UP000008711">
    <property type="component" value="Unassembled WGS sequence"/>
</dbReference>
<evidence type="ECO:0000256" key="1">
    <source>
        <dbReference type="SAM" id="MobiDB-lite"/>
    </source>
</evidence>
<accession>B3P555</accession>
<protein>
    <submittedName>
        <fullName evidence="2">GG11920</fullName>
    </submittedName>
</protein>
<gene>
    <name evidence="2" type="primary">Dere\GG11920</name>
    <name evidence="2" type="ORF">Dere_GG11920</name>
</gene>
<keyword evidence="3" id="KW-1185">Reference proteome</keyword>
<sequence length="390" mass="43840">MAGETEQLTFLCELENIGGGEFKSSYCLNDKPILPPVMNDWKRLEMMRLRLCALTKEVVQKRNQITRPERKDASTNTNTQQGFAPLVIMGRFRQKLEQSETKICDHTANMVLQISAPLPKPIGMTSQLVMEDASLTPPQRAVVKVTPVKLATAESGWVTKLDPPKAENPKPRELSVEPLHRSTTSPDLAKLHHQMWRRDLTKRPLPQLTLLIKSDLQIGQQIGKQPPNKPTTTRNPSRIPKLVAIRQVTNNASVTKTQSAYQARRSCDTKVTAKRTNQVTKGQVFAVKQKAPPNTTHLNVPKSIRTPVPSYKRPGYVQDELQLQRNLFKSLILRQAEENKRMQAKMQQQQQGLIATMMNDLNHAVEISNDLSVDGSLHLDSSTSSDPSQQ</sequence>
<dbReference type="OrthoDB" id="10028852at2759"/>
<dbReference type="KEGG" id="der:6555157"/>
<dbReference type="Pfam" id="PF16025">
    <property type="entry name" value="CaM_bind"/>
    <property type="match status" value="1"/>
</dbReference>
<proteinExistence type="predicted"/>
<reference evidence="2 3" key="2">
    <citation type="journal article" date="2008" name="Bioinformatics">
        <title>Assembly reconciliation.</title>
        <authorList>
            <person name="Zimin A.V."/>
            <person name="Smith D.R."/>
            <person name="Sutton G."/>
            <person name="Yorke J.A."/>
        </authorList>
    </citation>
    <scope>NUCLEOTIDE SEQUENCE [LARGE SCALE GENOMIC DNA]</scope>
    <source>
        <strain evidence="2 3">TSC#14021-0224.01</strain>
    </source>
</reference>
<name>B3P555_DROER</name>
<feature type="region of interest" description="Disordered" evidence="1">
    <location>
        <begin position="159"/>
        <end position="185"/>
    </location>
</feature>